<reference evidence="3 4" key="1">
    <citation type="submission" date="2022-10" db="EMBL/GenBank/DDBJ databases">
        <title>Aestuariibacter sp. AA17 isolated from Montipora capitata coral fragment.</title>
        <authorList>
            <person name="Emsley S.A."/>
            <person name="Pfannmuller K.M."/>
            <person name="Loughran R.M."/>
            <person name="Shlafstein M."/>
            <person name="Papke E."/>
            <person name="Saw J.H."/>
            <person name="Ushijima B."/>
            <person name="Videau P."/>
        </authorList>
    </citation>
    <scope>NUCLEOTIDE SEQUENCE [LARGE SCALE GENOMIC DNA]</scope>
    <source>
        <strain evidence="3 4">AA17</strain>
    </source>
</reference>
<proteinExistence type="predicted"/>
<organism evidence="3 4">
    <name type="scientific">Fluctibacter corallii</name>
    <dbReference type="NCBI Taxonomy" id="2984329"/>
    <lineage>
        <taxon>Bacteria</taxon>
        <taxon>Pseudomonadati</taxon>
        <taxon>Pseudomonadota</taxon>
        <taxon>Gammaproteobacteria</taxon>
        <taxon>Alteromonadales</taxon>
        <taxon>Alteromonadaceae</taxon>
        <taxon>Fluctibacter</taxon>
    </lineage>
</organism>
<evidence type="ECO:0000313" key="4">
    <source>
        <dbReference type="Proteomes" id="UP001652504"/>
    </source>
</evidence>
<dbReference type="InterPro" id="IPR025711">
    <property type="entry name" value="PepSY"/>
</dbReference>
<protein>
    <submittedName>
        <fullName evidence="3">PepSY domain-containing protein</fullName>
    </submittedName>
</protein>
<keyword evidence="1" id="KW-0732">Signal</keyword>
<feature type="chain" id="PRO_5045563976" evidence="1">
    <location>
        <begin position="24"/>
        <end position="90"/>
    </location>
</feature>
<comment type="caution">
    <text evidence="3">The sequence shown here is derived from an EMBL/GenBank/DDBJ whole genome shotgun (WGS) entry which is preliminary data.</text>
</comment>
<dbReference type="Proteomes" id="UP001652504">
    <property type="component" value="Unassembled WGS sequence"/>
</dbReference>
<dbReference type="Gene3D" id="3.10.450.40">
    <property type="match status" value="1"/>
</dbReference>
<dbReference type="RefSeq" id="WP_263711066.1">
    <property type="nucleotide sequence ID" value="NZ_JAOWKX010000002.1"/>
</dbReference>
<gene>
    <name evidence="3" type="ORF">OE749_04005</name>
</gene>
<sequence>MKKWVSTLLLITCFLAAPTHLLAQKQDKASINKAQAAQRAKQVVQGRVLKVEQDSQKYRVKVLQKSGRVVSVDVDKRSGKVTTRNQEKGY</sequence>
<name>A0ABT3A5M7_9ALTE</name>
<evidence type="ECO:0000259" key="2">
    <source>
        <dbReference type="Pfam" id="PF13670"/>
    </source>
</evidence>
<keyword evidence="4" id="KW-1185">Reference proteome</keyword>
<evidence type="ECO:0000256" key="1">
    <source>
        <dbReference type="SAM" id="SignalP"/>
    </source>
</evidence>
<feature type="signal peptide" evidence="1">
    <location>
        <begin position="1"/>
        <end position="23"/>
    </location>
</feature>
<feature type="domain" description="PepSY" evidence="2">
    <location>
        <begin position="9"/>
        <end position="84"/>
    </location>
</feature>
<dbReference type="Pfam" id="PF13670">
    <property type="entry name" value="PepSY_2"/>
    <property type="match status" value="1"/>
</dbReference>
<dbReference type="EMBL" id="JAOWKX010000002">
    <property type="protein sequence ID" value="MCV2883854.1"/>
    <property type="molecule type" value="Genomic_DNA"/>
</dbReference>
<accession>A0ABT3A5M7</accession>
<evidence type="ECO:0000313" key="3">
    <source>
        <dbReference type="EMBL" id="MCV2883854.1"/>
    </source>
</evidence>